<dbReference type="InterPro" id="IPR029044">
    <property type="entry name" value="Nucleotide-diphossugar_trans"/>
</dbReference>
<dbReference type="EMBL" id="CAFBLU010000008">
    <property type="protein sequence ID" value="CAB4870244.1"/>
    <property type="molecule type" value="Genomic_DNA"/>
</dbReference>
<keyword evidence="3" id="KW-1133">Transmembrane helix</keyword>
<evidence type="ECO:0000313" key="5">
    <source>
        <dbReference type="EMBL" id="CAB4870244.1"/>
    </source>
</evidence>
<protein>
    <submittedName>
        <fullName evidence="5">Unannotated protein</fullName>
    </submittedName>
</protein>
<keyword evidence="2" id="KW-0808">Transferase</keyword>
<dbReference type="AlphaFoldDB" id="A0A6J7DNG8"/>
<gene>
    <name evidence="5" type="ORF">UFOPK3444_00684</name>
</gene>
<evidence type="ECO:0000256" key="3">
    <source>
        <dbReference type="SAM" id="Phobius"/>
    </source>
</evidence>
<keyword evidence="3" id="KW-0812">Transmembrane</keyword>
<dbReference type="PANTHER" id="PTHR43630:SF1">
    <property type="entry name" value="POLY-BETA-1,6-N-ACETYL-D-GLUCOSAMINE SYNTHASE"/>
    <property type="match status" value="1"/>
</dbReference>
<proteinExistence type="predicted"/>
<evidence type="ECO:0000256" key="2">
    <source>
        <dbReference type="ARBA" id="ARBA00022679"/>
    </source>
</evidence>
<feature type="transmembrane region" description="Helical" evidence="3">
    <location>
        <begin position="317"/>
        <end position="334"/>
    </location>
</feature>
<keyword evidence="3" id="KW-0472">Membrane</keyword>
<evidence type="ECO:0000259" key="4">
    <source>
        <dbReference type="Pfam" id="PF00535"/>
    </source>
</evidence>
<dbReference type="InterPro" id="IPR001173">
    <property type="entry name" value="Glyco_trans_2-like"/>
</dbReference>
<dbReference type="Gene3D" id="3.90.550.10">
    <property type="entry name" value="Spore Coat Polysaccharide Biosynthesis Protein SpsA, Chain A"/>
    <property type="match status" value="1"/>
</dbReference>
<feature type="domain" description="Glycosyltransferase 2-like" evidence="4">
    <location>
        <begin position="53"/>
        <end position="188"/>
    </location>
</feature>
<feature type="transmembrane region" description="Helical" evidence="3">
    <location>
        <begin position="12"/>
        <end position="30"/>
    </location>
</feature>
<organism evidence="5">
    <name type="scientific">freshwater metagenome</name>
    <dbReference type="NCBI Taxonomy" id="449393"/>
    <lineage>
        <taxon>unclassified sequences</taxon>
        <taxon>metagenomes</taxon>
        <taxon>ecological metagenomes</taxon>
    </lineage>
</organism>
<dbReference type="GO" id="GO:0016757">
    <property type="term" value="F:glycosyltransferase activity"/>
    <property type="evidence" value="ECO:0007669"/>
    <property type="project" value="UniProtKB-KW"/>
</dbReference>
<dbReference type="SUPFAM" id="SSF53448">
    <property type="entry name" value="Nucleotide-diphospho-sugar transferases"/>
    <property type="match status" value="1"/>
</dbReference>
<keyword evidence="1" id="KW-0328">Glycosyltransferase</keyword>
<sequence length="379" mass="40797">MNTALETTFWLSAGLLAWSQVGYPLLLAALQMVMRRPGAPAPLADTDALPSVSIVVAAYREAGVIAQRIENLRALDWPGGELEIIVACDGSDDGTVEAARAAGADKVLDLPRGGKVRAQDAAVRGSTADLIAFSDANSKWRPTALRYLLAPFADPEVAYVCGRVRFERADGTNQEGIYWRFEMFIRGLEAKLASVTAGNGAIYAVRRSDYVEVDPVMGHDLKLPSTLVKLGHLAVEAPSASATELMVPSLEGEFSRKRRMMSHAWPIVIKGGLLSPRGYSPLYCLMIFSHRAIRYASPLLHALALLASALLASGSTFWTVVVGLQLAGIAAAILGGRVKLKPLLLIRYYVLMTAAIAAGCWDWARHGTEAGWEPPEGTR</sequence>
<feature type="transmembrane region" description="Helical" evidence="3">
    <location>
        <begin position="346"/>
        <end position="364"/>
    </location>
</feature>
<name>A0A6J7DNG8_9ZZZZ</name>
<dbReference type="Pfam" id="PF00535">
    <property type="entry name" value="Glycos_transf_2"/>
    <property type="match status" value="1"/>
</dbReference>
<evidence type="ECO:0000256" key="1">
    <source>
        <dbReference type="ARBA" id="ARBA00022676"/>
    </source>
</evidence>
<dbReference type="PANTHER" id="PTHR43630">
    <property type="entry name" value="POLY-BETA-1,6-N-ACETYL-D-GLUCOSAMINE SYNTHASE"/>
    <property type="match status" value="1"/>
</dbReference>
<accession>A0A6J7DNG8</accession>
<reference evidence="5" key="1">
    <citation type="submission" date="2020-05" db="EMBL/GenBank/DDBJ databases">
        <authorList>
            <person name="Chiriac C."/>
            <person name="Salcher M."/>
            <person name="Ghai R."/>
            <person name="Kavagutti S V."/>
        </authorList>
    </citation>
    <scope>NUCLEOTIDE SEQUENCE</scope>
</reference>